<organism evidence="6 7">
    <name type="scientific">Bradyrhizobium yuanmingense</name>
    <dbReference type="NCBI Taxonomy" id="108015"/>
    <lineage>
        <taxon>Bacteria</taxon>
        <taxon>Pseudomonadati</taxon>
        <taxon>Pseudomonadota</taxon>
        <taxon>Alphaproteobacteria</taxon>
        <taxon>Hyphomicrobiales</taxon>
        <taxon>Nitrobacteraceae</taxon>
        <taxon>Bradyrhizobium</taxon>
    </lineage>
</organism>
<keyword evidence="2" id="KW-0238">DNA-binding</keyword>
<keyword evidence="3" id="KW-0804">Transcription</keyword>
<dbReference type="RefSeq" id="WP_036037999.1">
    <property type="nucleotide sequence ID" value="NZ_JARFMJ010000001.1"/>
</dbReference>
<dbReference type="PROSITE" id="PS51078">
    <property type="entry name" value="ICLR_ED"/>
    <property type="match status" value="1"/>
</dbReference>
<dbReference type="PANTHER" id="PTHR30136">
    <property type="entry name" value="HELIX-TURN-HELIX TRANSCRIPTIONAL REGULATOR, ICLR FAMILY"/>
    <property type="match status" value="1"/>
</dbReference>
<reference evidence="6 7" key="1">
    <citation type="submission" date="2024-07" db="EMBL/GenBank/DDBJ databases">
        <title>Genomic Encyclopedia of Type Strains, Phase V (KMG-V): Genome sequencing to study the core and pangenomes of soil and plant-associated prokaryotes.</title>
        <authorList>
            <person name="Whitman W."/>
        </authorList>
    </citation>
    <scope>NUCLEOTIDE SEQUENCE [LARGE SCALE GENOMIC DNA]</scope>
    <source>
        <strain evidence="6 7">USDA 222</strain>
    </source>
</reference>
<gene>
    <name evidence="6" type="ORF">ABH992_001202</name>
</gene>
<name>A0ABV4GCX1_9BRAD</name>
<dbReference type="InterPro" id="IPR011991">
    <property type="entry name" value="ArsR-like_HTH"/>
</dbReference>
<evidence type="ECO:0000256" key="1">
    <source>
        <dbReference type="ARBA" id="ARBA00023015"/>
    </source>
</evidence>
<comment type="caution">
    <text evidence="6">The sequence shown here is derived from an EMBL/GenBank/DDBJ whole genome shotgun (WGS) entry which is preliminary data.</text>
</comment>
<evidence type="ECO:0000256" key="2">
    <source>
        <dbReference type="ARBA" id="ARBA00023125"/>
    </source>
</evidence>
<dbReference type="SMART" id="SM00346">
    <property type="entry name" value="HTH_ICLR"/>
    <property type="match status" value="1"/>
</dbReference>
<dbReference type="CDD" id="cd00090">
    <property type="entry name" value="HTH_ARSR"/>
    <property type="match status" value="1"/>
</dbReference>
<dbReference type="Proteomes" id="UP001565474">
    <property type="component" value="Unassembled WGS sequence"/>
</dbReference>
<dbReference type="PANTHER" id="PTHR30136:SF34">
    <property type="entry name" value="TRANSCRIPTIONAL REGULATOR"/>
    <property type="match status" value="1"/>
</dbReference>
<dbReference type="Pfam" id="PF09339">
    <property type="entry name" value="HTH_IclR"/>
    <property type="match status" value="1"/>
</dbReference>
<feature type="domain" description="HTH iclR-type" evidence="4">
    <location>
        <begin position="20"/>
        <end position="80"/>
    </location>
</feature>
<evidence type="ECO:0000313" key="6">
    <source>
        <dbReference type="EMBL" id="MEY9468803.1"/>
    </source>
</evidence>
<dbReference type="InterPro" id="IPR005471">
    <property type="entry name" value="Tscrpt_reg_IclR_N"/>
</dbReference>
<dbReference type="InterPro" id="IPR036390">
    <property type="entry name" value="WH_DNA-bd_sf"/>
</dbReference>
<proteinExistence type="predicted"/>
<dbReference type="EMBL" id="JBGBZN010000002">
    <property type="protein sequence ID" value="MEY9468803.1"/>
    <property type="molecule type" value="Genomic_DNA"/>
</dbReference>
<evidence type="ECO:0000256" key="3">
    <source>
        <dbReference type="ARBA" id="ARBA00023163"/>
    </source>
</evidence>
<dbReference type="NCBIfam" id="TIGR02431">
    <property type="entry name" value="pcaR_pcaU"/>
    <property type="match status" value="1"/>
</dbReference>
<dbReference type="Pfam" id="PF01614">
    <property type="entry name" value="IclR_C"/>
    <property type="match status" value="1"/>
</dbReference>
<dbReference type="Gene3D" id="1.10.10.10">
    <property type="entry name" value="Winged helix-like DNA-binding domain superfamily/Winged helix DNA-binding domain"/>
    <property type="match status" value="1"/>
</dbReference>
<evidence type="ECO:0000259" key="5">
    <source>
        <dbReference type="PROSITE" id="PS51078"/>
    </source>
</evidence>
<dbReference type="SUPFAM" id="SSF55781">
    <property type="entry name" value="GAF domain-like"/>
    <property type="match status" value="1"/>
</dbReference>
<dbReference type="SUPFAM" id="SSF46785">
    <property type="entry name" value="Winged helix' DNA-binding domain"/>
    <property type="match status" value="1"/>
</dbReference>
<accession>A0ABV4GCX1</accession>
<evidence type="ECO:0000259" key="4">
    <source>
        <dbReference type="PROSITE" id="PS51077"/>
    </source>
</evidence>
<keyword evidence="1" id="KW-0805">Transcription regulation</keyword>
<keyword evidence="7" id="KW-1185">Reference proteome</keyword>
<dbReference type="InterPro" id="IPR012794">
    <property type="entry name" value="PcaR_PcaU"/>
</dbReference>
<dbReference type="InterPro" id="IPR036388">
    <property type="entry name" value="WH-like_DNA-bd_sf"/>
</dbReference>
<evidence type="ECO:0000313" key="7">
    <source>
        <dbReference type="Proteomes" id="UP001565474"/>
    </source>
</evidence>
<feature type="domain" description="IclR-ED" evidence="5">
    <location>
        <begin position="81"/>
        <end position="264"/>
    </location>
</feature>
<dbReference type="InterPro" id="IPR050707">
    <property type="entry name" value="HTH_MetabolicPath_Reg"/>
</dbReference>
<sequence length="264" mass="28885">MPRLKRTEEEEKAREGSEFIETLDRGLRVIQSFGIDRRPMTLSDLSKSANLPRATVRRILMTLVKSGFVAGNERLFSLTPRVLLLASAYLTSNQISTVMQPLMDEVAGKAKEVCSLAILDGEEVVFIARSSPARVFSTGLDIGYRLPAFCTSVGRVLLGRLANDELTRTVDGMKLAAQTQSTLVDKSAVIATIIADRTKGYSLVDQEAEEGFRSISVPIRRYDGAVIAAANIGAHVDRITTGEMIDRFLPLLKEMSLAAQPLLV</sequence>
<protein>
    <submittedName>
        <fullName evidence="6">IclR family pca regulon transcriptional regulator</fullName>
    </submittedName>
</protein>
<dbReference type="PROSITE" id="PS51077">
    <property type="entry name" value="HTH_ICLR"/>
    <property type="match status" value="1"/>
</dbReference>
<dbReference type="InterPro" id="IPR014757">
    <property type="entry name" value="Tscrpt_reg_IclR_C"/>
</dbReference>
<dbReference type="InterPro" id="IPR029016">
    <property type="entry name" value="GAF-like_dom_sf"/>
</dbReference>
<dbReference type="Gene3D" id="3.30.450.40">
    <property type="match status" value="1"/>
</dbReference>